<dbReference type="PANTHER" id="PTHR33931:SF5">
    <property type="entry name" value="UPF0299 MEMBRANE PROTEIN YOHJ"/>
    <property type="match status" value="1"/>
</dbReference>
<reference evidence="7 8" key="1">
    <citation type="submission" date="2014-06" db="EMBL/GenBank/DDBJ databases">
        <title>Whole Genome Sequences of Three Symbiotic Endozoicomonas Bacteria.</title>
        <authorList>
            <person name="Neave M.J."/>
            <person name="Apprill A."/>
            <person name="Voolstra C.R."/>
        </authorList>
    </citation>
    <scope>NUCLEOTIDE SEQUENCE [LARGE SCALE GENOMIC DNA]</scope>
    <source>
        <strain evidence="7 8">DSM 25634</strain>
    </source>
</reference>
<evidence type="ECO:0000313" key="8">
    <source>
        <dbReference type="Proteomes" id="UP000028073"/>
    </source>
</evidence>
<dbReference type="STRING" id="1137799.GZ78_25135"/>
<feature type="transmembrane region" description="Helical" evidence="6">
    <location>
        <begin position="88"/>
        <end position="108"/>
    </location>
</feature>
<gene>
    <name evidence="7" type="ORF">GZ78_25135</name>
</gene>
<sequence>MAAWLSSVIILMACLWTGDLVSVWIGHALPGSIIGMLLLATLLGSGLIRLSWVEVGAGFLVRWMSLLFVPIGVGVVDQLDLLANSLGALLLTSILGTVIIMAIAGWLFQWLERTQR</sequence>
<evidence type="ECO:0000256" key="6">
    <source>
        <dbReference type="SAM" id="Phobius"/>
    </source>
</evidence>
<dbReference type="Pfam" id="PF03788">
    <property type="entry name" value="LrgA"/>
    <property type="match status" value="1"/>
</dbReference>
<evidence type="ECO:0000256" key="2">
    <source>
        <dbReference type="ARBA" id="ARBA00022475"/>
    </source>
</evidence>
<keyword evidence="5 6" id="KW-0472">Membrane</keyword>
<evidence type="ECO:0008006" key="9">
    <source>
        <dbReference type="Google" id="ProtNLM"/>
    </source>
</evidence>
<dbReference type="AlphaFoldDB" id="A0A081N666"/>
<evidence type="ECO:0000256" key="3">
    <source>
        <dbReference type="ARBA" id="ARBA00022692"/>
    </source>
</evidence>
<proteinExistence type="predicted"/>
<protein>
    <recommendedName>
        <fullName evidence="9">Murein hydrolase transporter LrgA</fullName>
    </recommendedName>
</protein>
<accession>A0A081N666</accession>
<dbReference type="GO" id="GO:0005886">
    <property type="term" value="C:plasma membrane"/>
    <property type="evidence" value="ECO:0007669"/>
    <property type="project" value="UniProtKB-SubCell"/>
</dbReference>
<dbReference type="Proteomes" id="UP000028073">
    <property type="component" value="Unassembled WGS sequence"/>
</dbReference>
<organism evidence="7 8">
    <name type="scientific">Endozoicomonas numazuensis</name>
    <dbReference type="NCBI Taxonomy" id="1137799"/>
    <lineage>
        <taxon>Bacteria</taxon>
        <taxon>Pseudomonadati</taxon>
        <taxon>Pseudomonadota</taxon>
        <taxon>Gammaproteobacteria</taxon>
        <taxon>Oceanospirillales</taxon>
        <taxon>Endozoicomonadaceae</taxon>
        <taxon>Endozoicomonas</taxon>
    </lineage>
</organism>
<dbReference type="InterPro" id="IPR005538">
    <property type="entry name" value="LrgA/CidA"/>
</dbReference>
<dbReference type="EMBL" id="JOKH01000008">
    <property type="protein sequence ID" value="KEQ13939.1"/>
    <property type="molecule type" value="Genomic_DNA"/>
</dbReference>
<feature type="transmembrane region" description="Helical" evidence="6">
    <location>
        <begin position="33"/>
        <end position="52"/>
    </location>
</feature>
<evidence type="ECO:0000256" key="1">
    <source>
        <dbReference type="ARBA" id="ARBA00004651"/>
    </source>
</evidence>
<comment type="caution">
    <text evidence="7">The sequence shown here is derived from an EMBL/GenBank/DDBJ whole genome shotgun (WGS) entry which is preliminary data.</text>
</comment>
<keyword evidence="2" id="KW-1003">Cell membrane</keyword>
<evidence type="ECO:0000256" key="4">
    <source>
        <dbReference type="ARBA" id="ARBA00022989"/>
    </source>
</evidence>
<dbReference type="PANTHER" id="PTHR33931">
    <property type="entry name" value="HOLIN-LIKE PROTEIN CIDA-RELATED"/>
    <property type="match status" value="1"/>
</dbReference>
<feature type="transmembrane region" description="Helical" evidence="6">
    <location>
        <begin position="59"/>
        <end position="76"/>
    </location>
</feature>
<keyword evidence="8" id="KW-1185">Reference proteome</keyword>
<comment type="subcellular location">
    <subcellularLocation>
        <location evidence="1">Cell membrane</location>
        <topology evidence="1">Multi-pass membrane protein</topology>
    </subcellularLocation>
</comment>
<evidence type="ECO:0000313" key="7">
    <source>
        <dbReference type="EMBL" id="KEQ13939.1"/>
    </source>
</evidence>
<keyword evidence="4 6" id="KW-1133">Transmembrane helix</keyword>
<name>A0A081N666_9GAMM</name>
<keyword evidence="3 6" id="KW-0812">Transmembrane</keyword>
<evidence type="ECO:0000256" key="5">
    <source>
        <dbReference type="ARBA" id="ARBA00023136"/>
    </source>
</evidence>
<dbReference type="eggNOG" id="COG1380">
    <property type="taxonomic scope" value="Bacteria"/>
</dbReference>